<gene>
    <name evidence="4" type="ORF">GHT09_007324</name>
    <name evidence="5" type="ORF">MONAX_5E021389</name>
</gene>
<reference evidence="5 6" key="1">
    <citation type="submission" date="2019-04" db="EMBL/GenBank/DDBJ databases">
        <authorList>
            <person name="Alioto T."/>
            <person name="Alioto T."/>
        </authorList>
    </citation>
    <scope>NUCLEOTIDE SEQUENCE [LARGE SCALE GENOMIC DNA]</scope>
</reference>
<keyword evidence="2" id="KW-0788">Thiol protease</keyword>
<evidence type="ECO:0000256" key="2">
    <source>
        <dbReference type="RuleBase" id="RU367088"/>
    </source>
</evidence>
<keyword evidence="2" id="KW-0645">Protease</keyword>
<dbReference type="SMART" id="SM01174">
    <property type="entry name" value="DUF4205"/>
    <property type="match status" value="1"/>
</dbReference>
<dbReference type="EMBL" id="WJEC01000716">
    <property type="protein sequence ID" value="KAF7481405.1"/>
    <property type="molecule type" value="Genomic_DNA"/>
</dbReference>
<keyword evidence="6" id="KW-1185">Reference proteome</keyword>
<dbReference type="InterPro" id="IPR025257">
    <property type="entry name" value="MINDY-3/4_CD"/>
</dbReference>
<dbReference type="GO" id="GO:0006508">
    <property type="term" value="P:proteolysis"/>
    <property type="evidence" value="ECO:0007669"/>
    <property type="project" value="UniProtKB-KW"/>
</dbReference>
<comment type="similarity">
    <text evidence="1 2">Belongs to the MINDY deubiquitinase family. FAM188 subfamily.</text>
</comment>
<dbReference type="PANTHER" id="PTHR12473">
    <property type="entry name" value="UBIQUITIN CARBOXYL-TERMINAL HYDROLASE MINDY-4-RELATED"/>
    <property type="match status" value="1"/>
</dbReference>
<evidence type="ECO:0000313" key="6">
    <source>
        <dbReference type="Proteomes" id="UP000335636"/>
    </source>
</evidence>
<reference evidence="4" key="2">
    <citation type="submission" date="2020-08" db="EMBL/GenBank/DDBJ databases">
        <authorList>
            <person name="Shumante A."/>
            <person name="Zimin A.V."/>
            <person name="Puiu D."/>
            <person name="Salzberg S.L."/>
        </authorList>
    </citation>
    <scope>NUCLEOTIDE SEQUENCE</scope>
    <source>
        <strain evidence="4">WC2-LM</strain>
        <tissue evidence="4">Liver</tissue>
    </source>
</reference>
<sequence length="203" mass="22888">MSAEPLPIPLLQAAAWSVSKLRQSLFGNTVHIFSYDWNKAYFKFHSPFSDLAFALEVAKGGPRSIQMAVQGSIIKHLLFTRKDRDCHLRSLQDLSRQQQERALATVLTDILWVSGAAQKAVVCLVTEDTYVDWTPDYSRDNFTERLQLFEFSEKEAAEKFISDHLESDIREVNAAVPQVFGEEAGSHRRARGVESIPMSAIVS</sequence>
<dbReference type="PANTHER" id="PTHR12473:SF18">
    <property type="entry name" value="INACTIVE UBIQUITIN CARBOXYL-TERMINAL HYDROLASE MINDY-4B"/>
    <property type="match status" value="1"/>
</dbReference>
<dbReference type="GO" id="GO:1990380">
    <property type="term" value="F:K48-linked deubiquitinase activity"/>
    <property type="evidence" value="ECO:0007669"/>
    <property type="project" value="UniProtKB-UniRule"/>
</dbReference>
<dbReference type="EC" id="3.4.19.12" evidence="2"/>
<comment type="catalytic activity">
    <reaction evidence="2">
        <text>Thiol-dependent hydrolysis of ester, thioester, amide, peptide and isopeptide bonds formed by the C-terminal Gly of ubiquitin (a 76-residue protein attached to proteins as an intracellular targeting signal).</text>
        <dbReference type="EC" id="3.4.19.12"/>
    </reaction>
</comment>
<evidence type="ECO:0000256" key="1">
    <source>
        <dbReference type="ARBA" id="ARBA00011074"/>
    </source>
</evidence>
<dbReference type="GO" id="GO:0071108">
    <property type="term" value="P:protein K48-linked deubiquitination"/>
    <property type="evidence" value="ECO:0007669"/>
    <property type="project" value="InterPro"/>
</dbReference>
<proteinExistence type="inferred from homology"/>
<dbReference type="InterPro" id="IPR039785">
    <property type="entry name" value="MINY3/4"/>
</dbReference>
<feature type="domain" description="Deubiquitinating enzyme MINDY-3/4 conserved" evidence="3">
    <location>
        <begin position="22"/>
        <end position="203"/>
    </location>
</feature>
<dbReference type="Proteomes" id="UP000662637">
    <property type="component" value="Unassembled WGS sequence"/>
</dbReference>
<name>A0A5E4BVR1_MARMO</name>
<protein>
    <recommendedName>
        <fullName evidence="2">Ubiquitin carboxyl-terminal hydrolase MINDY</fullName>
        <ecNumber evidence="2">3.4.19.12</ecNumber>
    </recommendedName>
</protein>
<dbReference type="AlphaFoldDB" id="A0A5E4BVR1"/>
<organism evidence="5 6">
    <name type="scientific">Marmota monax</name>
    <name type="common">Woodchuck</name>
    <dbReference type="NCBI Taxonomy" id="9995"/>
    <lineage>
        <taxon>Eukaryota</taxon>
        <taxon>Metazoa</taxon>
        <taxon>Chordata</taxon>
        <taxon>Craniata</taxon>
        <taxon>Vertebrata</taxon>
        <taxon>Euteleostomi</taxon>
        <taxon>Mammalia</taxon>
        <taxon>Eutheria</taxon>
        <taxon>Euarchontoglires</taxon>
        <taxon>Glires</taxon>
        <taxon>Rodentia</taxon>
        <taxon>Sciuromorpha</taxon>
        <taxon>Sciuridae</taxon>
        <taxon>Xerinae</taxon>
        <taxon>Marmotini</taxon>
        <taxon>Marmota</taxon>
    </lineage>
</organism>
<comment type="function">
    <text evidence="2">Hydrolase that can remove 'Lys-48'-linked conjugated ubiquitin from proteins.</text>
</comment>
<keyword evidence="2" id="KW-0833">Ubl conjugation pathway</keyword>
<dbReference type="GO" id="GO:0004843">
    <property type="term" value="F:cysteine-type deubiquitinase activity"/>
    <property type="evidence" value="ECO:0007669"/>
    <property type="project" value="UniProtKB-UniRule"/>
</dbReference>
<evidence type="ECO:0000313" key="5">
    <source>
        <dbReference type="EMBL" id="VTJ73707.1"/>
    </source>
</evidence>
<dbReference type="EMBL" id="CABDUW010000693">
    <property type="protein sequence ID" value="VTJ73707.1"/>
    <property type="molecule type" value="Genomic_DNA"/>
</dbReference>
<evidence type="ECO:0000259" key="3">
    <source>
        <dbReference type="SMART" id="SM01174"/>
    </source>
</evidence>
<accession>A0A5E4BVR1</accession>
<evidence type="ECO:0000313" key="4">
    <source>
        <dbReference type="EMBL" id="KAF7481405.1"/>
    </source>
</evidence>
<dbReference type="Proteomes" id="UP000335636">
    <property type="component" value="Unassembled WGS sequence"/>
</dbReference>
<keyword evidence="2" id="KW-0378">Hydrolase</keyword>
<dbReference type="Pfam" id="PF13898">
    <property type="entry name" value="MINDY-3_4_CD"/>
    <property type="match status" value="1"/>
</dbReference>